<dbReference type="Proteomes" id="UP000310685">
    <property type="component" value="Unassembled WGS sequence"/>
</dbReference>
<gene>
    <name evidence="1" type="ORF">E3Q22_02385</name>
</gene>
<organism evidence="1 2">
    <name type="scientific">Wallemia mellicola</name>
    <dbReference type="NCBI Taxonomy" id="1708541"/>
    <lineage>
        <taxon>Eukaryota</taxon>
        <taxon>Fungi</taxon>
        <taxon>Dikarya</taxon>
        <taxon>Basidiomycota</taxon>
        <taxon>Wallemiomycotina</taxon>
        <taxon>Wallemiomycetes</taxon>
        <taxon>Wallemiales</taxon>
        <taxon>Wallemiaceae</taxon>
        <taxon>Wallemia</taxon>
    </lineage>
</organism>
<protein>
    <submittedName>
        <fullName evidence="1">Uncharacterized protein</fullName>
    </submittedName>
</protein>
<proteinExistence type="predicted"/>
<comment type="caution">
    <text evidence="1">The sequence shown here is derived from an EMBL/GenBank/DDBJ whole genome shotgun (WGS) entry which is preliminary data.</text>
</comment>
<evidence type="ECO:0000313" key="2">
    <source>
        <dbReference type="Proteomes" id="UP000310685"/>
    </source>
</evidence>
<name>A0A4T0M9M5_9BASI</name>
<reference evidence="1 2" key="1">
    <citation type="submission" date="2019-03" db="EMBL/GenBank/DDBJ databases">
        <title>Sequencing 25 genomes of Wallemia mellicola.</title>
        <authorList>
            <person name="Gostincar C."/>
        </authorList>
    </citation>
    <scope>NUCLEOTIDE SEQUENCE [LARGE SCALE GENOMIC DNA]</scope>
    <source>
        <strain evidence="1 2">EXF-6152</strain>
    </source>
</reference>
<accession>A0A4T0M9M5</accession>
<dbReference type="EMBL" id="SPRC01000022">
    <property type="protein sequence ID" value="TIB79659.1"/>
    <property type="molecule type" value="Genomic_DNA"/>
</dbReference>
<evidence type="ECO:0000313" key="1">
    <source>
        <dbReference type="EMBL" id="TIB79659.1"/>
    </source>
</evidence>
<sequence length="91" mass="10101">MPFYVTLEALDITGESEYSSQKGTVAALEETLDCINIRSVHSEAKTSLSNSNSFRHGGRSLNDMIYHLTRLIYNYNACSLGIVAQIRISIT</sequence>
<dbReference type="AlphaFoldDB" id="A0A4T0M9M5"/>